<proteinExistence type="predicted"/>
<comment type="caution">
    <text evidence="2">The sequence shown here is derived from an EMBL/GenBank/DDBJ whole genome shotgun (WGS) entry which is preliminary data.</text>
</comment>
<evidence type="ECO:0000313" key="2">
    <source>
        <dbReference type="EMBL" id="MQL86198.1"/>
    </source>
</evidence>
<dbReference type="Pfam" id="PF14223">
    <property type="entry name" value="Retrotran_gag_2"/>
    <property type="match status" value="1"/>
</dbReference>
<dbReference type="PANTHER" id="PTHR34676:SF28">
    <property type="entry name" value="ZINC FINGER, CCHC-TYPE, RIBONUCLEASE H-LIKE DOMAIN, GAG-PRE-INTEGRASE DOMAIN PROTEIN-RELATED"/>
    <property type="match status" value="1"/>
</dbReference>
<dbReference type="PANTHER" id="PTHR34676">
    <property type="entry name" value="DUF4219 DOMAIN-CONTAINING PROTEIN-RELATED"/>
    <property type="match status" value="1"/>
</dbReference>
<evidence type="ECO:0000256" key="1">
    <source>
        <dbReference type="SAM" id="MobiDB-lite"/>
    </source>
</evidence>
<protein>
    <submittedName>
        <fullName evidence="2">Uncharacterized protein</fullName>
    </submittedName>
</protein>
<organism evidence="2 3">
    <name type="scientific">Colocasia esculenta</name>
    <name type="common">Wild taro</name>
    <name type="synonym">Arum esculentum</name>
    <dbReference type="NCBI Taxonomy" id="4460"/>
    <lineage>
        <taxon>Eukaryota</taxon>
        <taxon>Viridiplantae</taxon>
        <taxon>Streptophyta</taxon>
        <taxon>Embryophyta</taxon>
        <taxon>Tracheophyta</taxon>
        <taxon>Spermatophyta</taxon>
        <taxon>Magnoliopsida</taxon>
        <taxon>Liliopsida</taxon>
        <taxon>Araceae</taxon>
        <taxon>Aroideae</taxon>
        <taxon>Colocasieae</taxon>
        <taxon>Colocasia</taxon>
    </lineage>
</organism>
<dbReference type="EMBL" id="NMUH01000882">
    <property type="protein sequence ID" value="MQL86198.1"/>
    <property type="molecule type" value="Genomic_DNA"/>
</dbReference>
<keyword evidence="3" id="KW-1185">Reference proteome</keyword>
<evidence type="ECO:0000313" key="3">
    <source>
        <dbReference type="Proteomes" id="UP000652761"/>
    </source>
</evidence>
<gene>
    <name evidence="2" type="ORF">Taro_018728</name>
</gene>
<accession>A0A843URT4</accession>
<dbReference type="Proteomes" id="UP000652761">
    <property type="component" value="Unassembled WGS sequence"/>
</dbReference>
<feature type="region of interest" description="Disordered" evidence="1">
    <location>
        <begin position="631"/>
        <end position="697"/>
    </location>
</feature>
<name>A0A843URT4_COLES</name>
<sequence length="697" mass="75266">MGRPLGLLEAFLEAMVAGDLKEKAGARRNPVLFPTRICNDLHLSPFKIITKGLEDDKKKISLNYKAKSILCCALSKKEFKRISACKSAMEMWEKLRITYEGTDKVKETRIDILATQKKAMAAAWDNSSDSDSELSSSNEEEEKANLAFMANVDDKFRTMAVSGVSGSVGGYGAAFLTAEQQERFTSVKTKLCGNKAVDVVDLEKHGMHSIIAAMDRMKWTKLATMSEVSYLDLVKAFYVCLKTEEDGSLTSTVKGTQFRITYELLESLFGICTTGHSGFHTVDIQAKGLGIVGPEFRLKDSKIDINQLNAFNRILHFIDINMAEVIMERMKFASAQIWDKKSKLNVSLSYAHLLTRVFQHYVISFVGVVIERAGQAIRSRNLKKSGFSLVGGVWTKTSVAEGEAIIGEAQEVQDEVAPVEAEAVRAEIAVEPEILVDLAAEVVASDHSTDVVMEDAPIHGEQSVEKEAPTQGEHTAGVPIDDQFTEGIMESASEEEANVDNVEPVARASGKGKEVSQSANLVGALGAELHSVKEELRINKDVLSWMRDEFSSMKSSISELTNLVRAQVPPATTPSVPQKFGHHEEVVFEDLAGPSGPNVVAEVAVSGSVDVEQSGPTFVDEVVAPVQDSVEAMKTGPPGPAEDVSGPIGPVVSEAETSRAEELAVALEAPAPSPLQTPAPPSPPSSSTAPPAPTTFK</sequence>
<dbReference type="AlphaFoldDB" id="A0A843URT4"/>
<feature type="compositionally biased region" description="Pro residues" evidence="1">
    <location>
        <begin position="671"/>
        <end position="697"/>
    </location>
</feature>
<reference evidence="2" key="1">
    <citation type="submission" date="2017-07" db="EMBL/GenBank/DDBJ databases">
        <title>Taro Niue Genome Assembly and Annotation.</title>
        <authorList>
            <person name="Atibalentja N."/>
            <person name="Keating K."/>
            <person name="Fields C.J."/>
        </authorList>
    </citation>
    <scope>NUCLEOTIDE SEQUENCE</scope>
    <source>
        <strain evidence="2">Niue_2</strain>
        <tissue evidence="2">Leaf</tissue>
    </source>
</reference>